<feature type="signal peptide" evidence="8">
    <location>
        <begin position="1"/>
        <end position="20"/>
    </location>
</feature>
<reference evidence="10 11" key="1">
    <citation type="submission" date="2019-04" db="EMBL/GenBank/DDBJ databases">
        <authorList>
            <person name="Feng G."/>
            <person name="Zhang J."/>
            <person name="Zhu H."/>
        </authorList>
    </citation>
    <scope>NUCLEOTIDE SEQUENCE [LARGE SCALE GENOMIC DNA]</scope>
    <source>
        <strain evidence="10 11">JCM 31653</strain>
    </source>
</reference>
<keyword evidence="6 10" id="KW-0418">Kinase</keyword>
<dbReference type="GO" id="GO:0005524">
    <property type="term" value="F:ATP binding"/>
    <property type="evidence" value="ECO:0007669"/>
    <property type="project" value="UniProtKB-KW"/>
</dbReference>
<evidence type="ECO:0000259" key="9">
    <source>
        <dbReference type="SMART" id="SM00387"/>
    </source>
</evidence>
<dbReference type="InterPro" id="IPR036890">
    <property type="entry name" value="HATPase_C_sf"/>
</dbReference>
<proteinExistence type="predicted"/>
<feature type="domain" description="Histidine kinase/HSP90-like ATPase" evidence="9">
    <location>
        <begin position="499"/>
        <end position="600"/>
    </location>
</feature>
<dbReference type="PANTHER" id="PTHR41523">
    <property type="entry name" value="TWO-COMPONENT SYSTEM SENSOR PROTEIN"/>
    <property type="match status" value="1"/>
</dbReference>
<sequence>MVRPVLLLACLVSGLLPAAALPPPTLPKQAQLRALCKATEFLLLSDNERAEAQSRRIIRVAGQQQYAGELARGYWLLGSALRSKSEFDSSLYYAQRALTLFAAQHDDAGRADVYSLMAQNYKRIGDMQRVPVLKRTALHWARLARTTAARGPHYAEQSRAYLVEGIIYRDLGRLDSAKICYLASMALEQQHPSEPSSLPVGYADYGQAIMDEGRDLRAAVGYFRRALPLYRQQNNRNGQEHAYRNLSWAYRQQQQPTQAVAAADSALALGRAIGDPHRLGNSLQAAYLAYRDAGQLHTALRLLEEEKKVEQAIASVDLTRAVATVAARYKAEQLQARIATLNQENTRRRQQLWALGAVLIGAGGLLTLTVWQYRLSRRAQVQLQANHRQITEQAGRLTTLMQELHHRVKNNLAIISGLLRLQANRLTEAGAVQAVRESQQRVEAMSLIHQRLYQTSEVTTVNMQHYVRDLATSLLTAYGHQPETFDLQVEVTQPLLPVDVAVPLGLLLNELLTNAFKHAYATVARPALRVYLGPDPQQPGPGLLLEVQDNGPGIAAGQCQSGAGSFGQRLITSLSEQLGGEMELRPGPGALFRLHLFPEALAGVP</sequence>
<keyword evidence="5" id="KW-0547">Nucleotide-binding</keyword>
<dbReference type="Pfam" id="PF02518">
    <property type="entry name" value="HATPase_c"/>
    <property type="match status" value="1"/>
</dbReference>
<evidence type="ECO:0000313" key="10">
    <source>
        <dbReference type="EMBL" id="TGE24012.1"/>
    </source>
</evidence>
<keyword evidence="4" id="KW-0808">Transferase</keyword>
<dbReference type="SUPFAM" id="SSF48452">
    <property type="entry name" value="TPR-like"/>
    <property type="match status" value="2"/>
</dbReference>
<evidence type="ECO:0000256" key="8">
    <source>
        <dbReference type="SAM" id="SignalP"/>
    </source>
</evidence>
<dbReference type="Gene3D" id="3.30.565.10">
    <property type="entry name" value="Histidine kinase-like ATPase, C-terminal domain"/>
    <property type="match status" value="1"/>
</dbReference>
<evidence type="ECO:0000256" key="5">
    <source>
        <dbReference type="ARBA" id="ARBA00022741"/>
    </source>
</evidence>
<evidence type="ECO:0000256" key="4">
    <source>
        <dbReference type="ARBA" id="ARBA00022679"/>
    </source>
</evidence>
<dbReference type="EC" id="2.7.13.3" evidence="2"/>
<dbReference type="Pfam" id="PF07568">
    <property type="entry name" value="HisKA_2"/>
    <property type="match status" value="1"/>
</dbReference>
<keyword evidence="11" id="KW-1185">Reference proteome</keyword>
<name>A0A4Z0Q5Q5_9BACT</name>
<gene>
    <name evidence="10" type="ORF">E5K00_02000</name>
</gene>
<evidence type="ECO:0000256" key="6">
    <source>
        <dbReference type="ARBA" id="ARBA00022777"/>
    </source>
</evidence>
<dbReference type="Gene3D" id="3.30.450.20">
    <property type="entry name" value="PAS domain"/>
    <property type="match status" value="1"/>
</dbReference>
<dbReference type="EMBL" id="SRLC01000001">
    <property type="protein sequence ID" value="TGE24012.1"/>
    <property type="molecule type" value="Genomic_DNA"/>
</dbReference>
<dbReference type="InterPro" id="IPR019734">
    <property type="entry name" value="TPR_rpt"/>
</dbReference>
<keyword evidence="7" id="KW-0067">ATP-binding</keyword>
<evidence type="ECO:0000256" key="7">
    <source>
        <dbReference type="ARBA" id="ARBA00022840"/>
    </source>
</evidence>
<dbReference type="Gene3D" id="1.25.40.10">
    <property type="entry name" value="Tetratricopeptide repeat domain"/>
    <property type="match status" value="2"/>
</dbReference>
<comment type="caution">
    <text evidence="10">The sequence shown here is derived from an EMBL/GenBank/DDBJ whole genome shotgun (WGS) entry which is preliminary data.</text>
</comment>
<evidence type="ECO:0000313" key="11">
    <source>
        <dbReference type="Proteomes" id="UP000297549"/>
    </source>
</evidence>
<feature type="chain" id="PRO_5021491906" description="histidine kinase" evidence="8">
    <location>
        <begin position="21"/>
        <end position="605"/>
    </location>
</feature>
<dbReference type="SMART" id="SM00028">
    <property type="entry name" value="TPR"/>
    <property type="match status" value="3"/>
</dbReference>
<dbReference type="InterPro" id="IPR011990">
    <property type="entry name" value="TPR-like_helical_dom_sf"/>
</dbReference>
<dbReference type="SMART" id="SM00387">
    <property type="entry name" value="HATPase_c"/>
    <property type="match status" value="1"/>
</dbReference>
<dbReference type="SUPFAM" id="SSF55874">
    <property type="entry name" value="ATPase domain of HSP90 chaperone/DNA topoisomerase II/histidine kinase"/>
    <property type="match status" value="1"/>
</dbReference>
<dbReference type="RefSeq" id="WP_135461162.1">
    <property type="nucleotide sequence ID" value="NZ_SRLC01000001.1"/>
</dbReference>
<dbReference type="AlphaFoldDB" id="A0A4Z0Q5Q5"/>
<evidence type="ECO:0000256" key="3">
    <source>
        <dbReference type="ARBA" id="ARBA00022553"/>
    </source>
</evidence>
<accession>A0A4Z0Q5Q5</accession>
<evidence type="ECO:0000256" key="1">
    <source>
        <dbReference type="ARBA" id="ARBA00000085"/>
    </source>
</evidence>
<keyword evidence="3" id="KW-0597">Phosphoprotein</keyword>
<comment type="catalytic activity">
    <reaction evidence="1">
        <text>ATP + protein L-histidine = ADP + protein N-phospho-L-histidine.</text>
        <dbReference type="EC" id="2.7.13.3"/>
    </reaction>
</comment>
<dbReference type="InterPro" id="IPR003594">
    <property type="entry name" value="HATPase_dom"/>
</dbReference>
<keyword evidence="8" id="KW-0732">Signal</keyword>
<dbReference type="Proteomes" id="UP000297549">
    <property type="component" value="Unassembled WGS sequence"/>
</dbReference>
<protein>
    <recommendedName>
        <fullName evidence="2">histidine kinase</fullName>
        <ecNumber evidence="2">2.7.13.3</ecNumber>
    </recommendedName>
</protein>
<dbReference type="PANTHER" id="PTHR41523:SF8">
    <property type="entry name" value="ETHYLENE RESPONSE SENSOR PROTEIN"/>
    <property type="match status" value="1"/>
</dbReference>
<organism evidence="10 11">
    <name type="scientific">Hymenobacter aquaticus</name>
    <dbReference type="NCBI Taxonomy" id="1867101"/>
    <lineage>
        <taxon>Bacteria</taxon>
        <taxon>Pseudomonadati</taxon>
        <taxon>Bacteroidota</taxon>
        <taxon>Cytophagia</taxon>
        <taxon>Cytophagales</taxon>
        <taxon>Hymenobacteraceae</taxon>
        <taxon>Hymenobacter</taxon>
    </lineage>
</organism>
<dbReference type="OrthoDB" id="9767435at2"/>
<dbReference type="GO" id="GO:0004673">
    <property type="term" value="F:protein histidine kinase activity"/>
    <property type="evidence" value="ECO:0007669"/>
    <property type="project" value="UniProtKB-EC"/>
</dbReference>
<evidence type="ECO:0000256" key="2">
    <source>
        <dbReference type="ARBA" id="ARBA00012438"/>
    </source>
</evidence>
<dbReference type="InterPro" id="IPR011495">
    <property type="entry name" value="Sig_transdc_His_kin_sub2_dim/P"/>
</dbReference>